<evidence type="ECO:0000313" key="3">
    <source>
        <dbReference type="EnsemblMetazoa" id="G27488.1:cds"/>
    </source>
</evidence>
<feature type="region of interest" description="Disordered" evidence="2">
    <location>
        <begin position="508"/>
        <end position="752"/>
    </location>
</feature>
<feature type="region of interest" description="Disordered" evidence="2">
    <location>
        <begin position="245"/>
        <end position="284"/>
    </location>
</feature>
<protein>
    <recommendedName>
        <fullName evidence="5">Gamma-glutamylcyclotransferase</fullName>
    </recommendedName>
</protein>
<feature type="region of interest" description="Disordered" evidence="2">
    <location>
        <begin position="53"/>
        <end position="90"/>
    </location>
</feature>
<feature type="compositionally biased region" description="Basic and acidic residues" evidence="2">
    <location>
        <begin position="508"/>
        <end position="519"/>
    </location>
</feature>
<feature type="coiled-coil region" evidence="1">
    <location>
        <begin position="777"/>
        <end position="804"/>
    </location>
</feature>
<accession>A0A8W8LCQ7</accession>
<feature type="compositionally biased region" description="Basic residues" evidence="2">
    <location>
        <begin position="64"/>
        <end position="76"/>
    </location>
</feature>
<feature type="region of interest" description="Disordered" evidence="2">
    <location>
        <begin position="879"/>
        <end position="926"/>
    </location>
</feature>
<keyword evidence="1" id="KW-0175">Coiled coil</keyword>
<feature type="compositionally biased region" description="Basic and acidic residues" evidence="2">
    <location>
        <begin position="538"/>
        <end position="564"/>
    </location>
</feature>
<dbReference type="SUPFAM" id="SSF110857">
    <property type="entry name" value="Gamma-glutamyl cyclotransferase-like"/>
    <property type="match status" value="1"/>
</dbReference>
<feature type="compositionally biased region" description="Basic and acidic residues" evidence="2">
    <location>
        <begin position="8"/>
        <end position="20"/>
    </location>
</feature>
<feature type="compositionally biased region" description="Polar residues" evidence="2">
    <location>
        <begin position="439"/>
        <end position="458"/>
    </location>
</feature>
<feature type="region of interest" description="Disordered" evidence="2">
    <location>
        <begin position="1"/>
        <end position="36"/>
    </location>
</feature>
<keyword evidence="4" id="KW-1185">Reference proteome</keyword>
<dbReference type="AlphaFoldDB" id="A0A8W8LCQ7"/>
<reference evidence="3" key="1">
    <citation type="submission" date="2022-08" db="UniProtKB">
        <authorList>
            <consortium name="EnsemblMetazoa"/>
        </authorList>
    </citation>
    <scope>IDENTIFICATION</scope>
    <source>
        <strain evidence="3">05x7-T-G4-1.051#20</strain>
    </source>
</reference>
<dbReference type="EnsemblMetazoa" id="G27488.1">
    <property type="protein sequence ID" value="G27488.1:cds"/>
    <property type="gene ID" value="G27488"/>
</dbReference>
<proteinExistence type="predicted"/>
<feature type="compositionally biased region" description="Low complexity" evidence="2">
    <location>
        <begin position="640"/>
        <end position="653"/>
    </location>
</feature>
<name>A0A8W8LCQ7_MAGGI</name>
<feature type="region of interest" description="Disordered" evidence="2">
    <location>
        <begin position="172"/>
        <end position="201"/>
    </location>
</feature>
<evidence type="ECO:0000256" key="1">
    <source>
        <dbReference type="SAM" id="Coils"/>
    </source>
</evidence>
<dbReference type="InterPro" id="IPR013024">
    <property type="entry name" value="GGCT-like"/>
</dbReference>
<feature type="compositionally biased region" description="Low complexity" evidence="2">
    <location>
        <begin position="686"/>
        <end position="705"/>
    </location>
</feature>
<evidence type="ECO:0000313" key="4">
    <source>
        <dbReference type="Proteomes" id="UP000005408"/>
    </source>
</evidence>
<sequence length="1216" mass="136747">MKSIEMTDQERRTRVDDLSPKRSVAQGSSAKSDHVVDINLDLDPDLMLEVDIPLDNTDRTPSTHSRRTSARTKSGSRKVMSAGNDKNCQSARSHVYIKTRARPMKPHETEPFLCIDNISPDKLQLMADFGKAEFLVINMDDRSALERSLPNPFVFHRWHSTFSTVVQPWFGRKGQKQTEREANCASKSGSRKDSRSKTPVISTNQNFPFWATAKSPYSSPIPPRSSSRCGARTPSSMMFLSPNPASRANQHVKSPFKHAVPKKKDFDDSSTFSERSHVRTPASELKERTAVATYCVGRVLNKEKEKSEQKKAQGKLLKGKLKPLKPVHVEGPSINNCRGILSETRSHASPPNNRTLTRRRELIQRIPNVHEFLYERPRTVESIHRTSVASSLDENRELKDDEETPPDTSRLSPIDSDVNMPVAPPASMATTYKMVDGTLQPTPTPRNLTELQSTSTRENFLKKGDSSSNFNDNTSKRLEPDNTMMTTFEEPERLGTPEDRSKFVRFADGIHPEKPSKELTEEEIQNENVMEVEVTIKNQDKKEKEEKGKSSCKTEDIGNVKKKDDEEDPYGEGSKGPNGNKTAKEINRSEGSGKSKGTERSDENKENYGKQRSGDHQPSKDELKIETTQLLASSEPLKKSGTSTHYTLLSSSHEGSTPSVLNIQTVIHGSSIHHLVGPESPHRSRSPSPSRSPTRASSRSQTPSSVKSKADKSNKLIRPSSANQQTRKQRRVSRESHSSADTLTARKSKVYFEGEKPPRQSVFVETEGNDGVSVGLKEDRALTFEEIEAELNALKEDIEERRKFEDVDKISIDDDSDDDSLMDEVNVDLICLPTNNEQENVQEDMSDYNMLLDVYRKKCMDVSENCGVLSEALISPRKTLSRPRSGGAWKDRKTNKNAGSRRNSFHFERTPHSSRSSIPPGENNLKHTTSEISIADSGYSMASSDVSHRVESPVPRLNLQAEETSDIGQMESDRTEDKTLLELVCDELPDVQQTSEGLPEKRKQEEKMDLEIVANTKEIQKSKIKRKPNPSQSAPFAPLCFNVNARPPDGYIYYFAYGADMNPSRISTYIHRKVENRFWGLLFGFNLVFNKKGSDIEAGAFANIEFNPFCSTEGCIYQITPQELELLDKFVGYPEHYEHLMLPVWMTNSLEGDKLGVAQYCVPAVMYIAQQKWIAKDNEKLNCDYALTQCIKSSDLVTPNYRDHLVNKAGTIEIQS</sequence>
<feature type="region of interest" description="Disordered" evidence="2">
    <location>
        <begin position="437"/>
        <end position="483"/>
    </location>
</feature>
<dbReference type="InterPro" id="IPR036568">
    <property type="entry name" value="GGCT-like_sf"/>
</dbReference>
<evidence type="ECO:0000256" key="2">
    <source>
        <dbReference type="SAM" id="MobiDB-lite"/>
    </source>
</evidence>
<feature type="compositionally biased region" description="Polar residues" evidence="2">
    <location>
        <begin position="654"/>
        <end position="668"/>
    </location>
</feature>
<feature type="compositionally biased region" description="Basic and acidic residues" evidence="2">
    <location>
        <begin position="582"/>
        <end position="625"/>
    </location>
</feature>
<dbReference type="Proteomes" id="UP000005408">
    <property type="component" value="Unassembled WGS sequence"/>
</dbReference>
<dbReference type="CDD" id="cd06661">
    <property type="entry name" value="GGCT_like"/>
    <property type="match status" value="1"/>
</dbReference>
<dbReference type="Gene3D" id="3.10.490.10">
    <property type="entry name" value="Gamma-glutamyl cyclotransferase-like"/>
    <property type="match status" value="1"/>
</dbReference>
<organism evidence="3 4">
    <name type="scientific">Magallana gigas</name>
    <name type="common">Pacific oyster</name>
    <name type="synonym">Crassostrea gigas</name>
    <dbReference type="NCBI Taxonomy" id="29159"/>
    <lineage>
        <taxon>Eukaryota</taxon>
        <taxon>Metazoa</taxon>
        <taxon>Spiralia</taxon>
        <taxon>Lophotrochozoa</taxon>
        <taxon>Mollusca</taxon>
        <taxon>Bivalvia</taxon>
        <taxon>Autobranchia</taxon>
        <taxon>Pteriomorphia</taxon>
        <taxon>Ostreida</taxon>
        <taxon>Ostreoidea</taxon>
        <taxon>Ostreidae</taxon>
        <taxon>Magallana</taxon>
    </lineage>
</organism>
<feature type="region of interest" description="Disordered" evidence="2">
    <location>
        <begin position="382"/>
        <end position="420"/>
    </location>
</feature>
<evidence type="ECO:0008006" key="5">
    <source>
        <dbReference type="Google" id="ProtNLM"/>
    </source>
</evidence>